<feature type="binding site" evidence="4">
    <location>
        <position position="279"/>
    </location>
    <ligand>
        <name>a divalent metal cation</name>
        <dbReference type="ChEBI" id="CHEBI:60240"/>
        <label>1</label>
    </ligand>
</feature>
<evidence type="ECO:0000256" key="4">
    <source>
        <dbReference type="PIRSR" id="PIRSR602678-1"/>
    </source>
</evidence>
<dbReference type="GeneID" id="136806083"/>
<evidence type="ECO:0000256" key="3">
    <source>
        <dbReference type="PIRNR" id="PIRNR037490"/>
    </source>
</evidence>
<evidence type="ECO:0000313" key="6">
    <source>
        <dbReference type="Proteomes" id="UP000594262"/>
    </source>
</evidence>
<dbReference type="NCBIfam" id="TIGR00486">
    <property type="entry name" value="YbgI_SA1388"/>
    <property type="match status" value="1"/>
</dbReference>
<dbReference type="GO" id="GO:0046872">
    <property type="term" value="F:metal ion binding"/>
    <property type="evidence" value="ECO:0007669"/>
    <property type="project" value="UniProtKB-KW"/>
</dbReference>
<name>A0A7M5XFP4_9CNID</name>
<dbReference type="InterPro" id="IPR036069">
    <property type="entry name" value="DUF34/NIF3_sf"/>
</dbReference>
<feature type="binding site" evidence="4">
    <location>
        <position position="283"/>
    </location>
    <ligand>
        <name>a divalent metal cation</name>
        <dbReference type="ChEBI" id="CHEBI:60240"/>
        <label>1</label>
    </ligand>
</feature>
<protein>
    <recommendedName>
        <fullName evidence="2 3">NIF3-like protein 1</fullName>
    </recommendedName>
</protein>
<evidence type="ECO:0000313" key="5">
    <source>
        <dbReference type="EnsemblMetazoa" id="CLYHEMP022791.1"/>
    </source>
</evidence>
<evidence type="ECO:0000256" key="1">
    <source>
        <dbReference type="ARBA" id="ARBA00006964"/>
    </source>
</evidence>
<keyword evidence="6" id="KW-1185">Reference proteome</keyword>
<sequence length="317" mass="34962">MKFQMSFIGNLLSKQILFSTTNKFAINSIKQSLLLTQQSKRLMSGQVITNTADTGLPLKEVLHQLQEYASPSIAEGWDNVGLLLEPSSPHTVKHLFLTNDLTEDVLDEAVSKKADLILSYHPPIFSSIKRITQEAWKNRLIIKCFENRIAIYSPHTSYDVVKGGVNDWLMSCFHGDTKPIKPLEPGVDNGFGQGRICTLKEPLAIEEVVQKVKTHLGLPYLRLATAPGVEQVQSIACCAGSGSSVLRGVRADVFLTGEMSHHDVLDAVSTKSHVILCEHSNTERGFLKTLIPVFTGMLKSKVKVTVSELDKDPLVVV</sequence>
<dbReference type="InterPro" id="IPR017222">
    <property type="entry name" value="DUF34/NIF3_animal"/>
</dbReference>
<dbReference type="Gene3D" id="3.40.1390.30">
    <property type="entry name" value="NIF3 (NGG1p interacting factor 3)-like"/>
    <property type="match status" value="1"/>
</dbReference>
<proteinExistence type="inferred from homology"/>
<dbReference type="PIRSF" id="PIRSF037490">
    <property type="entry name" value="UCP037490_NIF3_euk"/>
    <property type="match status" value="1"/>
</dbReference>
<dbReference type="FunFam" id="3.40.1390.30:FF:000001">
    <property type="entry name" value="GTP cyclohydrolase 1 type 2"/>
    <property type="match status" value="1"/>
</dbReference>
<evidence type="ECO:0000256" key="2">
    <source>
        <dbReference type="ARBA" id="ARBA00019069"/>
    </source>
</evidence>
<dbReference type="PANTHER" id="PTHR13799:SF13">
    <property type="entry name" value="NIF3-LIKE PROTEIN 1"/>
    <property type="match status" value="1"/>
</dbReference>
<dbReference type="Pfam" id="PF01784">
    <property type="entry name" value="DUF34_NIF3"/>
    <property type="match status" value="1"/>
</dbReference>
<feature type="binding site" evidence="4">
    <location>
        <position position="159"/>
    </location>
    <ligand>
        <name>a divalent metal cation</name>
        <dbReference type="ChEBI" id="CHEBI:60240"/>
        <label>1</label>
    </ligand>
</feature>
<dbReference type="SUPFAM" id="SSF102705">
    <property type="entry name" value="NIF3 (NGG1p interacting factor 3)-like"/>
    <property type="match status" value="1"/>
</dbReference>
<dbReference type="RefSeq" id="XP_066918753.1">
    <property type="nucleotide sequence ID" value="XM_067062652.1"/>
</dbReference>
<keyword evidence="4" id="KW-0479">Metal-binding</keyword>
<feature type="binding site" evidence="4">
    <location>
        <position position="121"/>
    </location>
    <ligand>
        <name>a divalent metal cation</name>
        <dbReference type="ChEBI" id="CHEBI:60240"/>
        <label>1</label>
    </ligand>
</feature>
<comment type="similarity">
    <text evidence="1 3">Belongs to the GTP cyclohydrolase I type 2/NIF3 family.</text>
</comment>
<dbReference type="AlphaFoldDB" id="A0A7M5XFP4"/>
<dbReference type="OrthoDB" id="5945079at2759"/>
<dbReference type="PANTHER" id="PTHR13799">
    <property type="entry name" value="NGG1 INTERACTING FACTOR 3"/>
    <property type="match status" value="1"/>
</dbReference>
<reference evidence="5" key="1">
    <citation type="submission" date="2021-01" db="UniProtKB">
        <authorList>
            <consortium name="EnsemblMetazoa"/>
        </authorList>
    </citation>
    <scope>IDENTIFICATION</scope>
</reference>
<dbReference type="InterPro" id="IPR002678">
    <property type="entry name" value="DUF34/NIF3"/>
</dbReference>
<organism evidence="5 6">
    <name type="scientific">Clytia hemisphaerica</name>
    <dbReference type="NCBI Taxonomy" id="252671"/>
    <lineage>
        <taxon>Eukaryota</taxon>
        <taxon>Metazoa</taxon>
        <taxon>Cnidaria</taxon>
        <taxon>Hydrozoa</taxon>
        <taxon>Hydroidolina</taxon>
        <taxon>Leptothecata</taxon>
        <taxon>Obeliida</taxon>
        <taxon>Clytiidae</taxon>
        <taxon>Clytia</taxon>
    </lineage>
</organism>
<accession>A0A7M5XFP4</accession>
<dbReference type="Proteomes" id="UP000594262">
    <property type="component" value="Unplaced"/>
</dbReference>
<dbReference type="GO" id="GO:0005739">
    <property type="term" value="C:mitochondrion"/>
    <property type="evidence" value="ECO:0007669"/>
    <property type="project" value="TreeGrafter"/>
</dbReference>
<dbReference type="EnsemblMetazoa" id="CLYHEMT022791.1">
    <property type="protein sequence ID" value="CLYHEMP022791.1"/>
    <property type="gene ID" value="CLYHEMG022791"/>
</dbReference>